<dbReference type="InterPro" id="IPR007344">
    <property type="entry name" value="GrpB/CoaE"/>
</dbReference>
<dbReference type="PANTHER" id="PTHR34822">
    <property type="entry name" value="GRPB DOMAIN PROTEIN (AFU_ORTHOLOGUE AFUA_1G01530)"/>
    <property type="match status" value="1"/>
</dbReference>
<comment type="caution">
    <text evidence="1">The sequence shown here is derived from an EMBL/GenBank/DDBJ whole genome shotgun (WGS) entry which is preliminary data.</text>
</comment>
<dbReference type="PANTHER" id="PTHR34822:SF1">
    <property type="entry name" value="GRPB FAMILY PROTEIN"/>
    <property type="match status" value="1"/>
</dbReference>
<accession>A0ABT2UCX4</accession>
<dbReference type="SUPFAM" id="SSF81301">
    <property type="entry name" value="Nucleotidyltransferase"/>
    <property type="match status" value="1"/>
</dbReference>
<proteinExistence type="predicted"/>
<dbReference type="Pfam" id="PF04229">
    <property type="entry name" value="GrpB"/>
    <property type="match status" value="1"/>
</dbReference>
<protein>
    <submittedName>
        <fullName evidence="1">GrpB family protein</fullName>
    </submittedName>
</protein>
<keyword evidence="2" id="KW-1185">Reference proteome</keyword>
<dbReference type="RefSeq" id="WP_262683885.1">
    <property type="nucleotide sequence ID" value="NZ_JAOQIO010000023.1"/>
</dbReference>
<dbReference type="Proteomes" id="UP001652445">
    <property type="component" value="Unassembled WGS sequence"/>
</dbReference>
<name>A0ABT2UCX4_9BACL</name>
<sequence>MGIDEPINVVPYNEQWTVLFENEKSILSIIFKETALEIQHFGSTSVPGMLAKPIIDILIGVRTLELDSSTTVTLEQIGYEGFGESGVKGRLYFRKRKEHAYNLAIVVWNGEQWVNNILIRNYLRKNPDIAKQYSDRKLSSLNKGITTLLAYSDEKADYVYSLLERARQSIQLD</sequence>
<evidence type="ECO:0000313" key="2">
    <source>
        <dbReference type="Proteomes" id="UP001652445"/>
    </source>
</evidence>
<organism evidence="1 2">
    <name type="scientific">Paenibacillus baimaensis</name>
    <dbReference type="NCBI Taxonomy" id="2982185"/>
    <lineage>
        <taxon>Bacteria</taxon>
        <taxon>Bacillati</taxon>
        <taxon>Bacillota</taxon>
        <taxon>Bacilli</taxon>
        <taxon>Bacillales</taxon>
        <taxon>Paenibacillaceae</taxon>
        <taxon>Paenibacillus</taxon>
    </lineage>
</organism>
<gene>
    <name evidence="1" type="ORF">OB236_10170</name>
</gene>
<reference evidence="1 2" key="1">
    <citation type="submission" date="2022-09" db="EMBL/GenBank/DDBJ databases">
        <authorList>
            <person name="Han X.L."/>
            <person name="Wang Q."/>
            <person name="Lu T."/>
        </authorList>
    </citation>
    <scope>NUCLEOTIDE SEQUENCE [LARGE SCALE GENOMIC DNA]</scope>
    <source>
        <strain evidence="1 2">WQ 127069</strain>
    </source>
</reference>
<dbReference type="Gene3D" id="3.30.460.10">
    <property type="entry name" value="Beta Polymerase, domain 2"/>
    <property type="match status" value="1"/>
</dbReference>
<dbReference type="EMBL" id="JAOQIO010000023">
    <property type="protein sequence ID" value="MCU6792493.1"/>
    <property type="molecule type" value="Genomic_DNA"/>
</dbReference>
<evidence type="ECO:0000313" key="1">
    <source>
        <dbReference type="EMBL" id="MCU6792493.1"/>
    </source>
</evidence>
<dbReference type="InterPro" id="IPR043519">
    <property type="entry name" value="NT_sf"/>
</dbReference>